<organism evidence="2 3">
    <name type="scientific">Coprinopsis marcescibilis</name>
    <name type="common">Agaric fungus</name>
    <name type="synonym">Psathyrella marcescibilis</name>
    <dbReference type="NCBI Taxonomy" id="230819"/>
    <lineage>
        <taxon>Eukaryota</taxon>
        <taxon>Fungi</taxon>
        <taxon>Dikarya</taxon>
        <taxon>Basidiomycota</taxon>
        <taxon>Agaricomycotina</taxon>
        <taxon>Agaricomycetes</taxon>
        <taxon>Agaricomycetidae</taxon>
        <taxon>Agaricales</taxon>
        <taxon>Agaricineae</taxon>
        <taxon>Psathyrellaceae</taxon>
        <taxon>Coprinopsis</taxon>
    </lineage>
</organism>
<feature type="transmembrane region" description="Helical" evidence="1">
    <location>
        <begin position="72"/>
        <end position="92"/>
    </location>
</feature>
<dbReference type="STRING" id="230819.A0A5C3L7J2"/>
<feature type="transmembrane region" description="Helical" evidence="1">
    <location>
        <begin position="12"/>
        <end position="30"/>
    </location>
</feature>
<reference evidence="2 3" key="1">
    <citation type="journal article" date="2019" name="Nat. Ecol. Evol.">
        <title>Megaphylogeny resolves global patterns of mushroom evolution.</title>
        <authorList>
            <person name="Varga T."/>
            <person name="Krizsan K."/>
            <person name="Foldi C."/>
            <person name="Dima B."/>
            <person name="Sanchez-Garcia M."/>
            <person name="Sanchez-Ramirez S."/>
            <person name="Szollosi G.J."/>
            <person name="Szarkandi J.G."/>
            <person name="Papp V."/>
            <person name="Albert L."/>
            <person name="Andreopoulos W."/>
            <person name="Angelini C."/>
            <person name="Antonin V."/>
            <person name="Barry K.W."/>
            <person name="Bougher N.L."/>
            <person name="Buchanan P."/>
            <person name="Buyck B."/>
            <person name="Bense V."/>
            <person name="Catcheside P."/>
            <person name="Chovatia M."/>
            <person name="Cooper J."/>
            <person name="Damon W."/>
            <person name="Desjardin D."/>
            <person name="Finy P."/>
            <person name="Geml J."/>
            <person name="Haridas S."/>
            <person name="Hughes K."/>
            <person name="Justo A."/>
            <person name="Karasinski D."/>
            <person name="Kautmanova I."/>
            <person name="Kiss B."/>
            <person name="Kocsube S."/>
            <person name="Kotiranta H."/>
            <person name="LaButti K.M."/>
            <person name="Lechner B.E."/>
            <person name="Liimatainen K."/>
            <person name="Lipzen A."/>
            <person name="Lukacs Z."/>
            <person name="Mihaltcheva S."/>
            <person name="Morgado L.N."/>
            <person name="Niskanen T."/>
            <person name="Noordeloos M.E."/>
            <person name="Ohm R.A."/>
            <person name="Ortiz-Santana B."/>
            <person name="Ovrebo C."/>
            <person name="Racz N."/>
            <person name="Riley R."/>
            <person name="Savchenko A."/>
            <person name="Shiryaev A."/>
            <person name="Soop K."/>
            <person name="Spirin V."/>
            <person name="Szebenyi C."/>
            <person name="Tomsovsky M."/>
            <person name="Tulloss R.E."/>
            <person name="Uehling J."/>
            <person name="Grigoriev I.V."/>
            <person name="Vagvolgyi C."/>
            <person name="Papp T."/>
            <person name="Martin F.M."/>
            <person name="Miettinen O."/>
            <person name="Hibbett D.S."/>
            <person name="Nagy L.G."/>
        </authorList>
    </citation>
    <scope>NUCLEOTIDE SEQUENCE [LARGE SCALE GENOMIC DNA]</scope>
    <source>
        <strain evidence="2 3">CBS 121175</strain>
    </source>
</reference>
<dbReference type="Proteomes" id="UP000307440">
    <property type="component" value="Unassembled WGS sequence"/>
</dbReference>
<evidence type="ECO:0000313" key="3">
    <source>
        <dbReference type="Proteomes" id="UP000307440"/>
    </source>
</evidence>
<sequence>MPLFQENPVRSAIAATAAVGIGHLATWFLVSPGSSQLLQSLIAVAAIGALVALIVVQHRQEGRVLTQTQEEAALIGGLALLWIVIVVSWRALSGGGSSAGSGLGSSYGRKGYGSMFDDCPPGDAYCHVVEEWY</sequence>
<keyword evidence="1" id="KW-1133">Transmembrane helix</keyword>
<keyword evidence="1" id="KW-0472">Membrane</keyword>
<accession>A0A5C3L7J2</accession>
<protein>
    <submittedName>
        <fullName evidence="2">Uncharacterized protein</fullName>
    </submittedName>
</protein>
<proteinExistence type="predicted"/>
<feature type="transmembrane region" description="Helical" evidence="1">
    <location>
        <begin position="36"/>
        <end position="56"/>
    </location>
</feature>
<dbReference type="AlphaFoldDB" id="A0A5C3L7J2"/>
<name>A0A5C3L7J2_COPMA</name>
<keyword evidence="1" id="KW-0812">Transmembrane</keyword>
<gene>
    <name evidence="2" type="ORF">FA15DRAFT_664754</name>
</gene>
<dbReference type="OrthoDB" id="3266871at2759"/>
<dbReference type="EMBL" id="ML210153">
    <property type="protein sequence ID" value="TFK28720.1"/>
    <property type="molecule type" value="Genomic_DNA"/>
</dbReference>
<evidence type="ECO:0000313" key="2">
    <source>
        <dbReference type="EMBL" id="TFK28720.1"/>
    </source>
</evidence>
<keyword evidence="3" id="KW-1185">Reference proteome</keyword>
<evidence type="ECO:0000256" key="1">
    <source>
        <dbReference type="SAM" id="Phobius"/>
    </source>
</evidence>